<reference evidence="3" key="1">
    <citation type="submission" date="2016-06" db="EMBL/GenBank/DDBJ databases">
        <authorList>
            <person name="McIlroy S.J."/>
            <person name="Karst S.M."/>
            <person name="Albertsen M."/>
        </authorList>
    </citation>
    <scope>NUCLEOTIDE SEQUENCE [LARGE SCALE GENOMIC DNA]</scope>
</reference>
<sequence>MNWRHWLLPLAIRILLLSTGHALGAPPALTAVGEIIHVSAGIGEDDAIEVEMLRRLHNLELVFALQGSGSYVADVKVSVYNAAGAKVLAAQSPGPLFFATLRPGQYRVDAEFRGRVLSKVTSVTQAGRRDLYFYWASE</sequence>
<evidence type="ECO:0000313" key="3">
    <source>
        <dbReference type="Proteomes" id="UP000199169"/>
    </source>
</evidence>
<dbReference type="STRING" id="1860102.ACCAA_110057"/>
<proteinExistence type="predicted"/>
<dbReference type="EMBL" id="FLQX01000013">
    <property type="protein sequence ID" value="SBT03682.1"/>
    <property type="molecule type" value="Genomic_DNA"/>
</dbReference>
<evidence type="ECO:0008006" key="4">
    <source>
        <dbReference type="Google" id="ProtNLM"/>
    </source>
</evidence>
<gene>
    <name evidence="2" type="ORF">ACCAA_110057</name>
</gene>
<evidence type="ECO:0000313" key="2">
    <source>
        <dbReference type="EMBL" id="SBT03682.1"/>
    </source>
</evidence>
<feature type="chain" id="PRO_5008381404" description="Carboxypeptidase regulatory-like domain-containing protein" evidence="1">
    <location>
        <begin position="25"/>
        <end position="138"/>
    </location>
</feature>
<evidence type="ECO:0000256" key="1">
    <source>
        <dbReference type="SAM" id="SignalP"/>
    </source>
</evidence>
<organism evidence="2 3">
    <name type="scientific">Candidatus Accumulibacter aalborgensis</name>
    <dbReference type="NCBI Taxonomy" id="1860102"/>
    <lineage>
        <taxon>Bacteria</taxon>
        <taxon>Pseudomonadati</taxon>
        <taxon>Pseudomonadota</taxon>
        <taxon>Betaproteobacteria</taxon>
        <taxon>Candidatus Accumulibacter</taxon>
    </lineage>
</organism>
<protein>
    <recommendedName>
        <fullName evidence="4">Carboxypeptidase regulatory-like domain-containing protein</fullName>
    </recommendedName>
</protein>
<feature type="signal peptide" evidence="1">
    <location>
        <begin position="1"/>
        <end position="24"/>
    </location>
</feature>
<keyword evidence="3" id="KW-1185">Reference proteome</keyword>
<keyword evidence="1" id="KW-0732">Signal</keyword>
<name>A0A1A8XH33_9PROT</name>
<dbReference type="Proteomes" id="UP000199169">
    <property type="component" value="Unassembled WGS sequence"/>
</dbReference>
<dbReference type="RefSeq" id="WP_186405586.1">
    <property type="nucleotide sequence ID" value="NZ_FLQX01000013.1"/>
</dbReference>
<accession>A0A1A8XH33</accession>
<dbReference type="AlphaFoldDB" id="A0A1A8XH33"/>